<dbReference type="Gene3D" id="3.60.130.10">
    <property type="entry name" value="Clavaminate synthase-like"/>
    <property type="match status" value="1"/>
</dbReference>
<protein>
    <submittedName>
        <fullName evidence="4">Taurine catabolism dioxygenase family protein</fullName>
    </submittedName>
</protein>
<dbReference type="OrthoDB" id="272271at2759"/>
<dbReference type="RefSeq" id="XP_014171929.1">
    <property type="nucleotide sequence ID" value="XM_014316454.1"/>
</dbReference>
<dbReference type="InParanoid" id="F0XJK8"/>
<keyword evidence="4" id="KW-0223">Dioxygenase</keyword>
<dbReference type="InterPro" id="IPR003819">
    <property type="entry name" value="TauD/TfdA-like"/>
</dbReference>
<dbReference type="Proteomes" id="UP000007796">
    <property type="component" value="Unassembled WGS sequence"/>
</dbReference>
<feature type="domain" description="TauD/TfdA-like" evidence="3">
    <location>
        <begin position="96"/>
        <end position="376"/>
    </location>
</feature>
<reference evidence="4 5" key="1">
    <citation type="journal article" date="2011" name="Proc. Natl. Acad. Sci. U.S.A.">
        <title>Genome and transcriptome analyses of the mountain pine beetle-fungal symbiont Grosmannia clavigera, a lodgepole pine pathogen.</title>
        <authorList>
            <person name="DiGuistini S."/>
            <person name="Wang Y."/>
            <person name="Liao N.Y."/>
            <person name="Taylor G."/>
            <person name="Tanguay P."/>
            <person name="Feau N."/>
            <person name="Henrissat B."/>
            <person name="Chan S.K."/>
            <person name="Hesse-Orce U."/>
            <person name="Alamouti S.M."/>
            <person name="Tsui C.K.M."/>
            <person name="Docking R.T."/>
            <person name="Levasseur A."/>
            <person name="Haridas S."/>
            <person name="Robertson G."/>
            <person name="Birol I."/>
            <person name="Holt R.A."/>
            <person name="Marra M.A."/>
            <person name="Hamelin R.C."/>
            <person name="Hirst M."/>
            <person name="Jones S.J.M."/>
            <person name="Bohlmann J."/>
            <person name="Breuil C."/>
        </authorList>
    </citation>
    <scope>NUCLEOTIDE SEQUENCE [LARGE SCALE GENOMIC DNA]</scope>
    <source>
        <strain evidence="5">kw1407 / UAMH 11150</strain>
    </source>
</reference>
<gene>
    <name evidence="4" type="ORF">CMQ_2496</name>
</gene>
<proteinExistence type="predicted"/>
<dbReference type="FunFam" id="3.60.130.10:FF:000011">
    <property type="entry name" value="Taurine catabolism dioxygenase TauD"/>
    <property type="match status" value="1"/>
</dbReference>
<name>F0XJK8_GROCL</name>
<dbReference type="AlphaFoldDB" id="F0XJK8"/>
<evidence type="ECO:0000313" key="4">
    <source>
        <dbReference type="EMBL" id="EFX02447.1"/>
    </source>
</evidence>
<dbReference type="InterPro" id="IPR042098">
    <property type="entry name" value="TauD-like_sf"/>
</dbReference>
<evidence type="ECO:0000256" key="2">
    <source>
        <dbReference type="SAM" id="MobiDB-lite"/>
    </source>
</evidence>
<dbReference type="GeneID" id="25975491"/>
<accession>F0XJK8</accession>
<dbReference type="EMBL" id="GL629782">
    <property type="protein sequence ID" value="EFX02447.1"/>
    <property type="molecule type" value="Genomic_DNA"/>
</dbReference>
<keyword evidence="5" id="KW-1185">Reference proteome</keyword>
<organism evidence="5">
    <name type="scientific">Grosmannia clavigera (strain kw1407 / UAMH 11150)</name>
    <name type="common">Blue stain fungus</name>
    <name type="synonym">Graphiocladiella clavigera</name>
    <dbReference type="NCBI Taxonomy" id="655863"/>
    <lineage>
        <taxon>Eukaryota</taxon>
        <taxon>Fungi</taxon>
        <taxon>Dikarya</taxon>
        <taxon>Ascomycota</taxon>
        <taxon>Pezizomycotina</taxon>
        <taxon>Sordariomycetes</taxon>
        <taxon>Sordariomycetidae</taxon>
        <taxon>Ophiostomatales</taxon>
        <taxon>Ophiostomataceae</taxon>
        <taxon>Leptographium</taxon>
    </lineage>
</organism>
<dbReference type="eggNOG" id="ENOG502R4JR">
    <property type="taxonomic scope" value="Eukaryota"/>
</dbReference>
<dbReference type="STRING" id="655863.F0XJK8"/>
<sequence>MAAAVIASQVSHGPPGQPDISYTPDLEKYTNRSKRRAETEKLGHELPAGFPKKLNSDLVWDRDSLAGNYDWNYVLTADDIAEIRSALQHFKSLGKPISFVSQESFPLPNLHAMLRDVSRELHQGHGFKVVRGVPVTEHTLEDNIIIYAGISSHVAPLRGRQDVQYQGKPADVVLAHIKDLTGKVDAASIGAPAYTTEKQVFHTDAGDVIALFALAESAHGGESYLSSSYCVYNELAERRPDLIRTLAEPWAFDEFGKSARKFSLRPLLHQVPISTALDSNENNVSSHVNEKPRLVIQYARRSFTGYWGLPRSSDIPPITEAQAEALDALHFTAERNAVALNFHQGDIQYVNNLSIFHTRGAFTDSPEKHRHLVRLWLRDPEYAWPTPEALKDRWDHLYTGVTPEKSVFPLEPTVRSASKGRAT</sequence>
<evidence type="ECO:0000256" key="1">
    <source>
        <dbReference type="ARBA" id="ARBA00023002"/>
    </source>
</evidence>
<dbReference type="PANTHER" id="PTHR10696">
    <property type="entry name" value="GAMMA-BUTYROBETAINE HYDROXYLASE-RELATED"/>
    <property type="match status" value="1"/>
</dbReference>
<keyword evidence="1" id="KW-0560">Oxidoreductase</keyword>
<dbReference type="InterPro" id="IPR050411">
    <property type="entry name" value="AlphaKG_dependent_hydroxylases"/>
</dbReference>
<feature type="compositionally biased region" description="Basic and acidic residues" evidence="2">
    <location>
        <begin position="25"/>
        <end position="41"/>
    </location>
</feature>
<dbReference type="GO" id="GO:0051213">
    <property type="term" value="F:dioxygenase activity"/>
    <property type="evidence" value="ECO:0007669"/>
    <property type="project" value="UniProtKB-KW"/>
</dbReference>
<evidence type="ECO:0000259" key="3">
    <source>
        <dbReference type="Pfam" id="PF02668"/>
    </source>
</evidence>
<dbReference type="HOGENOM" id="CLU_041041_0_0_1"/>
<dbReference type="PANTHER" id="PTHR10696:SF54">
    <property type="entry name" value="FAMILY OXIDOREDUCTASE, PUTATIVE (AFU_ORTHOLOGUE AFUA_4G13850)-RELATED"/>
    <property type="match status" value="1"/>
</dbReference>
<dbReference type="SUPFAM" id="SSF51197">
    <property type="entry name" value="Clavaminate synthase-like"/>
    <property type="match status" value="1"/>
</dbReference>
<dbReference type="Pfam" id="PF02668">
    <property type="entry name" value="TauD"/>
    <property type="match status" value="1"/>
</dbReference>
<evidence type="ECO:0000313" key="5">
    <source>
        <dbReference type="Proteomes" id="UP000007796"/>
    </source>
</evidence>
<feature type="region of interest" description="Disordered" evidence="2">
    <location>
        <begin position="7"/>
        <end position="41"/>
    </location>
</feature>